<organism evidence="1 2">
    <name type="scientific">Cytospora mali</name>
    <name type="common">Apple Valsa canker fungus</name>
    <name type="synonym">Valsa mali</name>
    <dbReference type="NCBI Taxonomy" id="578113"/>
    <lineage>
        <taxon>Eukaryota</taxon>
        <taxon>Fungi</taxon>
        <taxon>Dikarya</taxon>
        <taxon>Ascomycota</taxon>
        <taxon>Pezizomycotina</taxon>
        <taxon>Sordariomycetes</taxon>
        <taxon>Sordariomycetidae</taxon>
        <taxon>Diaporthales</taxon>
        <taxon>Cytosporaceae</taxon>
        <taxon>Cytospora</taxon>
    </lineage>
</organism>
<gene>
    <name evidence="1" type="ORF">VP1G_02294</name>
</gene>
<accession>A0A194UT33</accession>
<dbReference type="OrthoDB" id="5229222at2759"/>
<dbReference type="EMBL" id="KN714676">
    <property type="protein sequence ID" value="KUI54862.1"/>
    <property type="molecule type" value="Genomic_DNA"/>
</dbReference>
<dbReference type="Proteomes" id="UP000078576">
    <property type="component" value="Unassembled WGS sequence"/>
</dbReference>
<protein>
    <submittedName>
        <fullName evidence="1">Uncharacterized protein</fullName>
    </submittedName>
</protein>
<evidence type="ECO:0000313" key="2">
    <source>
        <dbReference type="Proteomes" id="UP000078576"/>
    </source>
</evidence>
<dbReference type="AlphaFoldDB" id="A0A194UT33"/>
<reference evidence="2" key="1">
    <citation type="submission" date="2014-12" db="EMBL/GenBank/DDBJ databases">
        <title>Genome Sequence of Valsa Canker Pathogens Uncovers a Specific Adaption of Colonization on Woody Bark.</title>
        <authorList>
            <person name="Yin Z."/>
            <person name="Liu H."/>
            <person name="Gao X."/>
            <person name="Li Z."/>
            <person name="Song N."/>
            <person name="Ke X."/>
            <person name="Dai Q."/>
            <person name="Wu Y."/>
            <person name="Sun Y."/>
            <person name="Xu J.-R."/>
            <person name="Kang Z.K."/>
            <person name="Wang L."/>
            <person name="Huang L."/>
        </authorList>
    </citation>
    <scope>NUCLEOTIDE SEQUENCE [LARGE SCALE GENOMIC DNA]</scope>
    <source>
        <strain evidence="2">SXYL134</strain>
    </source>
</reference>
<evidence type="ECO:0000313" key="1">
    <source>
        <dbReference type="EMBL" id="KUI54862.1"/>
    </source>
</evidence>
<proteinExistence type="predicted"/>
<name>A0A194UT33_CYTMA</name>
<keyword evidence="2" id="KW-1185">Reference proteome</keyword>
<sequence>MKINTTPFALAALTATVVSSKIHNDIHNRVLNITLAPHAIDTLKAHGLWAPDPDSFARGHPNVDNVNATAENIKFEESGLDVNVVATISSHNKTTTADGGDKALANIDVCVPYPSCCKQCHTCEEACISVILCLACWIICEGACQGQGFCKNNGCD</sequence>